<dbReference type="Pfam" id="PF13439">
    <property type="entry name" value="Glyco_transf_4"/>
    <property type="match status" value="1"/>
</dbReference>
<organism evidence="5 6">
    <name type="scientific">Zhihengliuella flava</name>
    <dbReference type="NCBI Taxonomy" id="1285193"/>
    <lineage>
        <taxon>Bacteria</taxon>
        <taxon>Bacillati</taxon>
        <taxon>Actinomycetota</taxon>
        <taxon>Actinomycetes</taxon>
        <taxon>Micrococcales</taxon>
        <taxon>Micrococcaceae</taxon>
        <taxon>Zhihengliuella</taxon>
    </lineage>
</organism>
<dbReference type="PANTHER" id="PTHR46401">
    <property type="entry name" value="GLYCOSYLTRANSFERASE WBBK-RELATED"/>
    <property type="match status" value="1"/>
</dbReference>
<dbReference type="PANTHER" id="PTHR46401:SF2">
    <property type="entry name" value="GLYCOSYLTRANSFERASE WBBK-RELATED"/>
    <property type="match status" value="1"/>
</dbReference>
<dbReference type="RefSeq" id="WP_196836622.1">
    <property type="nucleotide sequence ID" value="NZ_JADOTZ010000001.1"/>
</dbReference>
<reference evidence="5" key="1">
    <citation type="submission" date="2020-11" db="EMBL/GenBank/DDBJ databases">
        <title>Sequencing the genomes of 1000 actinobacteria strains.</title>
        <authorList>
            <person name="Klenk H.-P."/>
        </authorList>
    </citation>
    <scope>NUCLEOTIDE SEQUENCE</scope>
    <source>
        <strain evidence="5">DSM 26152</strain>
    </source>
</reference>
<evidence type="ECO:0000313" key="5">
    <source>
        <dbReference type="EMBL" id="MBG6085436.1"/>
    </source>
</evidence>
<evidence type="ECO:0000256" key="1">
    <source>
        <dbReference type="ARBA" id="ARBA00022676"/>
    </source>
</evidence>
<name>A0A931DDF6_9MICC</name>
<evidence type="ECO:0000259" key="3">
    <source>
        <dbReference type="Pfam" id="PF00534"/>
    </source>
</evidence>
<dbReference type="CDD" id="cd03809">
    <property type="entry name" value="GT4_MtfB-like"/>
    <property type="match status" value="1"/>
</dbReference>
<dbReference type="Gene3D" id="3.40.50.2000">
    <property type="entry name" value="Glycogen Phosphorylase B"/>
    <property type="match status" value="2"/>
</dbReference>
<dbReference type="SUPFAM" id="SSF53756">
    <property type="entry name" value="UDP-Glycosyltransferase/glycogen phosphorylase"/>
    <property type="match status" value="1"/>
</dbReference>
<dbReference type="GO" id="GO:0016757">
    <property type="term" value="F:glycosyltransferase activity"/>
    <property type="evidence" value="ECO:0007669"/>
    <property type="project" value="UniProtKB-KW"/>
</dbReference>
<evidence type="ECO:0000313" key="6">
    <source>
        <dbReference type="Proteomes" id="UP000625033"/>
    </source>
</evidence>
<feature type="domain" description="Glycosyltransferase subfamily 4-like N-terminal" evidence="4">
    <location>
        <begin position="75"/>
        <end position="150"/>
    </location>
</feature>
<dbReference type="Pfam" id="PF00534">
    <property type="entry name" value="Glycos_transf_1"/>
    <property type="match status" value="1"/>
</dbReference>
<dbReference type="AlphaFoldDB" id="A0A931DDF6"/>
<sequence>MKIYMPSRIIDRHVGGNTTYARRLASGLVSRGYDIARIPAGRHPALTMVSESMFGLLPKAGSSVLHYVADTGPLLRQRMPTVVTVHGVASNRISGVRNPRAETIWRARVGRAIASTDEVITVSESSAQDIVDVFGVERDRINVIRHGMETHLFSTPQRLSDQMTAKIPREFVLYLGNIEPRKNVDNLVAAFSTPEVSALGVPLVIAGKPAWDADDTMKKIEAAANIIYLGFVSDEDRVALMQQAQVFAFPSRYEGFGFPVLEALAAGSVVITSRAGSLAEVAGPSLVFDSLDVDGVAHGIVRALTDTVSRHRVEREGLAWAESFSWEASITAHESVYNRANIR</sequence>
<keyword evidence="1" id="KW-0328">Glycosyltransferase</keyword>
<proteinExistence type="predicted"/>
<dbReference type="InterPro" id="IPR001296">
    <property type="entry name" value="Glyco_trans_1"/>
</dbReference>
<dbReference type="Proteomes" id="UP000625033">
    <property type="component" value="Unassembled WGS sequence"/>
</dbReference>
<comment type="caution">
    <text evidence="5">The sequence shown here is derived from an EMBL/GenBank/DDBJ whole genome shotgun (WGS) entry which is preliminary data.</text>
</comment>
<evidence type="ECO:0000259" key="4">
    <source>
        <dbReference type="Pfam" id="PF13439"/>
    </source>
</evidence>
<dbReference type="InterPro" id="IPR028098">
    <property type="entry name" value="Glyco_trans_4-like_N"/>
</dbReference>
<keyword evidence="6" id="KW-1185">Reference proteome</keyword>
<dbReference type="GO" id="GO:0009103">
    <property type="term" value="P:lipopolysaccharide biosynthetic process"/>
    <property type="evidence" value="ECO:0007669"/>
    <property type="project" value="TreeGrafter"/>
</dbReference>
<gene>
    <name evidence="5" type="ORF">IW252_002203</name>
</gene>
<protein>
    <submittedName>
        <fullName evidence="5">Glycosyltransferase involved in cell wall biosynthesis</fullName>
    </submittedName>
</protein>
<dbReference type="EMBL" id="JADOTZ010000001">
    <property type="protein sequence ID" value="MBG6085436.1"/>
    <property type="molecule type" value="Genomic_DNA"/>
</dbReference>
<keyword evidence="2" id="KW-0808">Transferase</keyword>
<feature type="domain" description="Glycosyl transferase family 1" evidence="3">
    <location>
        <begin position="169"/>
        <end position="317"/>
    </location>
</feature>
<accession>A0A931DDF6</accession>
<evidence type="ECO:0000256" key="2">
    <source>
        <dbReference type="ARBA" id="ARBA00022679"/>
    </source>
</evidence>